<evidence type="ECO:0000256" key="5">
    <source>
        <dbReference type="ARBA" id="ARBA00022989"/>
    </source>
</evidence>
<evidence type="ECO:0000313" key="13">
    <source>
        <dbReference type="Proteomes" id="UP001595533"/>
    </source>
</evidence>
<reference evidence="13" key="1">
    <citation type="journal article" date="2019" name="Int. J. Syst. Evol. Microbiol.">
        <title>The Global Catalogue of Microorganisms (GCM) 10K type strain sequencing project: providing services to taxonomists for standard genome sequencing and annotation.</title>
        <authorList>
            <consortium name="The Broad Institute Genomics Platform"/>
            <consortium name="The Broad Institute Genome Sequencing Center for Infectious Disease"/>
            <person name="Wu L."/>
            <person name="Ma J."/>
        </authorList>
    </citation>
    <scope>NUCLEOTIDE SEQUENCE [LARGE SCALE GENOMIC DNA]</scope>
    <source>
        <strain evidence="13">KCTC 42953</strain>
    </source>
</reference>
<keyword evidence="6 8" id="KW-0472">Membrane</keyword>
<keyword evidence="4 8" id="KW-0812">Transmembrane</keyword>
<evidence type="ECO:0000256" key="6">
    <source>
        <dbReference type="ARBA" id="ARBA00023136"/>
    </source>
</evidence>
<dbReference type="InterPro" id="IPR023408">
    <property type="entry name" value="MscS_beta-dom_sf"/>
</dbReference>
<keyword evidence="3" id="KW-1003">Cell membrane</keyword>
<comment type="caution">
    <text evidence="12">The sequence shown here is derived from an EMBL/GenBank/DDBJ whole genome shotgun (WGS) entry which is preliminary data.</text>
</comment>
<dbReference type="InterPro" id="IPR011014">
    <property type="entry name" value="MscS_channel_TM-2"/>
</dbReference>
<dbReference type="SUPFAM" id="SSF50182">
    <property type="entry name" value="Sm-like ribonucleoproteins"/>
    <property type="match status" value="1"/>
</dbReference>
<dbReference type="PANTHER" id="PTHR30347:SF1">
    <property type="entry name" value="MECHANOSENSITIVE CHANNEL MSCK"/>
    <property type="match status" value="1"/>
</dbReference>
<dbReference type="InterPro" id="IPR049278">
    <property type="entry name" value="MS_channel_C"/>
</dbReference>
<comment type="subcellular location">
    <subcellularLocation>
        <location evidence="1">Cell membrane</location>
        <topology evidence="1">Multi-pass membrane protein</topology>
    </subcellularLocation>
</comment>
<comment type="similarity">
    <text evidence="2">Belongs to the MscS (TC 1.A.23) family.</text>
</comment>
<dbReference type="InterPro" id="IPR006686">
    <property type="entry name" value="MscS_channel_CS"/>
</dbReference>
<feature type="domain" description="Mechanosensitive ion channel MscS C-terminal" evidence="10">
    <location>
        <begin position="607"/>
        <end position="695"/>
    </location>
</feature>
<evidence type="ECO:0000259" key="11">
    <source>
        <dbReference type="Pfam" id="PF21088"/>
    </source>
</evidence>
<evidence type="ECO:0000313" key="12">
    <source>
        <dbReference type="EMBL" id="MFC3192819.1"/>
    </source>
</evidence>
<evidence type="ECO:0000259" key="9">
    <source>
        <dbReference type="Pfam" id="PF00924"/>
    </source>
</evidence>
<organism evidence="12 13">
    <name type="scientific">Marinicella sediminis</name>
    <dbReference type="NCBI Taxonomy" id="1792834"/>
    <lineage>
        <taxon>Bacteria</taxon>
        <taxon>Pseudomonadati</taxon>
        <taxon>Pseudomonadota</taxon>
        <taxon>Gammaproteobacteria</taxon>
        <taxon>Lysobacterales</taxon>
        <taxon>Marinicellaceae</taxon>
        <taxon>Marinicella</taxon>
    </lineage>
</organism>
<keyword evidence="5 8" id="KW-1133">Transmembrane helix</keyword>
<dbReference type="InterPro" id="IPR049142">
    <property type="entry name" value="MS_channel_1st"/>
</dbReference>
<name>A0ABV7J4H4_9GAMM</name>
<dbReference type="Gene3D" id="2.30.30.60">
    <property type="match status" value="1"/>
</dbReference>
<feature type="domain" description="Mechanosensitive ion channel transmembrane helices 2/3" evidence="11">
    <location>
        <begin position="490"/>
        <end position="531"/>
    </location>
</feature>
<dbReference type="InterPro" id="IPR010920">
    <property type="entry name" value="LSM_dom_sf"/>
</dbReference>
<dbReference type="Gene3D" id="1.10.287.1260">
    <property type="match status" value="1"/>
</dbReference>
<dbReference type="PROSITE" id="PS01246">
    <property type="entry name" value="UPF0003"/>
    <property type="match status" value="1"/>
</dbReference>
<evidence type="ECO:0000256" key="1">
    <source>
        <dbReference type="ARBA" id="ARBA00004651"/>
    </source>
</evidence>
<dbReference type="Pfam" id="PF21088">
    <property type="entry name" value="MS_channel_1st"/>
    <property type="match status" value="1"/>
</dbReference>
<evidence type="ECO:0000256" key="3">
    <source>
        <dbReference type="ARBA" id="ARBA00022475"/>
    </source>
</evidence>
<feature type="coiled-coil region" evidence="7">
    <location>
        <begin position="198"/>
        <end position="232"/>
    </location>
</feature>
<feature type="domain" description="Mechanosensitive ion channel MscS" evidence="9">
    <location>
        <begin position="532"/>
        <end position="599"/>
    </location>
</feature>
<dbReference type="SUPFAM" id="SSF82861">
    <property type="entry name" value="Mechanosensitive channel protein MscS (YggB), transmembrane region"/>
    <property type="match status" value="1"/>
</dbReference>
<feature type="transmembrane region" description="Helical" evidence="8">
    <location>
        <begin position="516"/>
        <end position="538"/>
    </location>
</feature>
<dbReference type="InterPro" id="IPR052702">
    <property type="entry name" value="MscS-like_channel"/>
</dbReference>
<proteinExistence type="inferred from homology"/>
<feature type="coiled-coil region" evidence="7">
    <location>
        <begin position="129"/>
        <end position="159"/>
    </location>
</feature>
<dbReference type="InterPro" id="IPR011066">
    <property type="entry name" value="MscS_channel_C_sf"/>
</dbReference>
<gene>
    <name evidence="12" type="ORF">ACFODZ_01070</name>
</gene>
<keyword evidence="13" id="KW-1185">Reference proteome</keyword>
<sequence length="722" mass="81398">MRVKLIIQIWMLLVWVLLPPVAIAQPNLNFLSQEPATENVWNPPEINRLTTNWWARAIDAAPTEQPHQQLKTWSDQLLEGSQQNQVQLSAADLQAIRQFNINLTELAEHTAITVTQAPEQYDVQESYGLTAALERRQQLRTLRQRLEEERAARDELQVDGTLQRQNIDRLIIEYQGMGLDDPKKASLGYQWLEARSWVAIYESQVNQFESQIDQTQARIDGLLEHLAIMRERLVPDVDAIDGLKKQIDINQDALVTALQQARQASLNMARTTDTLNSSLLDVNKLNLALSLMAQKRLELAIARDQSHIHWIANSVSEPVELQVKTRQLVDQTQALISGSKERIRQWQTLAQDVLLSAAGQQEDGADQTARRTELAQQVLLKLGALEWQAEKVSFINTLISDQLLVPSGGFSRFWYGLGETTTSVTEGFKSVVNQPLFRINETPVTLLPLFKLLLIVLIGYLVSKLVRAVIKRMESRRDQDKSPVFFMLDKLIHYIIIIVATLAGFSALGIDFTNLTLIAGALSVGIGFGLQNIVSNFVSGLTIMFERTLKVGDYIEIEDGITGTVREINARSTRINTNDNIDVVIPNSDLVTNQVINWTLRDSIKRVKIPFGVAYGTDKELVKKAATEAAEKVPYTLTNMKGKEPEVWMTAFGDNSLDFVLLVWVSKYGVRRPNRIKAAFLWELDNAFNQYGIEIPFPQRVLHVASDSDQSTVFVQPDDGKD</sequence>
<evidence type="ECO:0000259" key="10">
    <source>
        <dbReference type="Pfam" id="PF21082"/>
    </source>
</evidence>
<dbReference type="Pfam" id="PF21082">
    <property type="entry name" value="MS_channel_3rd"/>
    <property type="match status" value="1"/>
</dbReference>
<accession>A0ABV7J4H4</accession>
<dbReference type="Pfam" id="PF00924">
    <property type="entry name" value="MS_channel_2nd"/>
    <property type="match status" value="1"/>
</dbReference>
<dbReference type="PANTHER" id="PTHR30347">
    <property type="entry name" value="POTASSIUM CHANNEL RELATED"/>
    <property type="match status" value="1"/>
</dbReference>
<keyword evidence="7" id="KW-0175">Coiled coil</keyword>
<feature type="transmembrane region" description="Helical" evidence="8">
    <location>
        <begin position="491"/>
        <end position="510"/>
    </location>
</feature>
<dbReference type="RefSeq" id="WP_157892566.1">
    <property type="nucleotide sequence ID" value="NZ_JBHRTS010000001.1"/>
</dbReference>
<dbReference type="SUPFAM" id="SSF82689">
    <property type="entry name" value="Mechanosensitive channel protein MscS (YggB), C-terminal domain"/>
    <property type="match status" value="1"/>
</dbReference>
<feature type="transmembrane region" description="Helical" evidence="8">
    <location>
        <begin position="449"/>
        <end position="470"/>
    </location>
</feature>
<evidence type="ECO:0000256" key="4">
    <source>
        <dbReference type="ARBA" id="ARBA00022692"/>
    </source>
</evidence>
<dbReference type="EMBL" id="JBHRTS010000001">
    <property type="protein sequence ID" value="MFC3192819.1"/>
    <property type="molecule type" value="Genomic_DNA"/>
</dbReference>
<dbReference type="InterPro" id="IPR006685">
    <property type="entry name" value="MscS_channel_2nd"/>
</dbReference>
<dbReference type="Proteomes" id="UP001595533">
    <property type="component" value="Unassembled WGS sequence"/>
</dbReference>
<protein>
    <submittedName>
        <fullName evidence="12">Mechanosensitive ion channel domain-containing protein</fullName>
    </submittedName>
</protein>
<evidence type="ECO:0000256" key="8">
    <source>
        <dbReference type="SAM" id="Phobius"/>
    </source>
</evidence>
<evidence type="ECO:0000256" key="2">
    <source>
        <dbReference type="ARBA" id="ARBA00008017"/>
    </source>
</evidence>
<evidence type="ECO:0000256" key="7">
    <source>
        <dbReference type="SAM" id="Coils"/>
    </source>
</evidence>
<dbReference type="Gene3D" id="3.30.70.100">
    <property type="match status" value="1"/>
</dbReference>